<gene>
    <name evidence="1" type="ORF">RCC_01073</name>
</gene>
<reference evidence="1 2" key="1">
    <citation type="submission" date="2016-03" db="EMBL/GenBank/DDBJ databases">
        <authorList>
            <person name="Ploux O."/>
        </authorList>
    </citation>
    <scope>NUCLEOTIDE SEQUENCE [LARGE SCALE GENOMIC DNA]</scope>
    <source>
        <strain evidence="1 2">URUG2</strain>
    </source>
</reference>
<dbReference type="GeneID" id="35596381"/>
<dbReference type="Pfam" id="PF05721">
    <property type="entry name" value="PhyH"/>
    <property type="match status" value="1"/>
</dbReference>
<dbReference type="Gene3D" id="2.60.120.620">
    <property type="entry name" value="q2cbj1_9rhob like domain"/>
    <property type="match status" value="1"/>
</dbReference>
<dbReference type="AlphaFoldDB" id="A0A2D3ULN1"/>
<keyword evidence="2" id="KW-1185">Reference proteome</keyword>
<dbReference type="EMBL" id="FJUY01000001">
    <property type="protein sequence ID" value="CZT15192.1"/>
    <property type="molecule type" value="Genomic_DNA"/>
</dbReference>
<organism evidence="1 2">
    <name type="scientific">Ramularia collo-cygni</name>
    <dbReference type="NCBI Taxonomy" id="112498"/>
    <lineage>
        <taxon>Eukaryota</taxon>
        <taxon>Fungi</taxon>
        <taxon>Dikarya</taxon>
        <taxon>Ascomycota</taxon>
        <taxon>Pezizomycotina</taxon>
        <taxon>Dothideomycetes</taxon>
        <taxon>Dothideomycetidae</taxon>
        <taxon>Mycosphaerellales</taxon>
        <taxon>Mycosphaerellaceae</taxon>
        <taxon>Ramularia</taxon>
    </lineage>
</organism>
<sequence length="326" mass="36819">MSPKPQFLIDLERDGYVVVPKVIPPKSCDDFIASAWSWLESFPHGFKRNDISTWTADHLPYGQDRGLYNRYSVNHEDFVWKIRTEPGILATFAAVWGTEDLIASFDGMNVSLPVNPKSGRTDVEATSPWPHIDQNPRTIERLELYQGIANLAKNGPDDGGLVVLKGSHLLHKQHFEEIGGFREGADAGIGENGYNFEKGDDKWYRDRGCEEVKVCAEAGDLILWDSRTIHWNAAPTGEHTRFATYVCYCPKSWMSEPELEKKKEIFKARKGTTHWPNMNIVPADKEGYFYATPRRPDDSADVADRDRPFHEPAVTPAVLKLAGWAA</sequence>
<evidence type="ECO:0008006" key="3">
    <source>
        <dbReference type="Google" id="ProtNLM"/>
    </source>
</evidence>
<accession>A0A2D3ULN1</accession>
<dbReference type="OrthoDB" id="445007at2759"/>
<dbReference type="RefSeq" id="XP_023622089.1">
    <property type="nucleotide sequence ID" value="XM_023766321.1"/>
</dbReference>
<dbReference type="InterPro" id="IPR008775">
    <property type="entry name" value="Phytyl_CoA_dOase-like"/>
</dbReference>
<evidence type="ECO:0000313" key="2">
    <source>
        <dbReference type="Proteomes" id="UP000225277"/>
    </source>
</evidence>
<protein>
    <recommendedName>
        <fullName evidence="3">Phytanoyl-CoA dioxygenase</fullName>
    </recommendedName>
</protein>
<name>A0A2D3ULN1_9PEZI</name>
<proteinExistence type="predicted"/>
<dbReference type="PANTHER" id="PTHR31630:SF6">
    <property type="entry name" value="PHYTANOYL-COA DIOXYGENASE-RELATED"/>
    <property type="match status" value="1"/>
</dbReference>
<evidence type="ECO:0000313" key="1">
    <source>
        <dbReference type="EMBL" id="CZT15192.1"/>
    </source>
</evidence>
<dbReference type="SUPFAM" id="SSF51197">
    <property type="entry name" value="Clavaminate synthase-like"/>
    <property type="match status" value="1"/>
</dbReference>
<dbReference type="Proteomes" id="UP000225277">
    <property type="component" value="Unassembled WGS sequence"/>
</dbReference>
<dbReference type="PANTHER" id="PTHR31630">
    <property type="entry name" value="PHYTANOYL-COA DIOXYGENASE-RELATED-RELATED"/>
    <property type="match status" value="1"/>
</dbReference>